<proteinExistence type="predicted"/>
<evidence type="ECO:0000313" key="1">
    <source>
        <dbReference type="EMBL" id="KAJ2991992.1"/>
    </source>
</evidence>
<sequence>MALLSLPLLSLRPSSPIVFEALGAVLTIIGGAVVPAVFTLLADVGALVGTLLAAVLALVGSVLTDLLSILVPLLANVVPFILNLNVATLISLLGL</sequence>
<reference evidence="1" key="1">
    <citation type="submission" date="2022-08" db="EMBL/GenBank/DDBJ databases">
        <title>Genome Sequence of Pycnoporus sanguineus.</title>
        <authorList>
            <person name="Buettner E."/>
        </authorList>
    </citation>
    <scope>NUCLEOTIDE SEQUENCE</scope>
    <source>
        <strain evidence="1">CG-C14</strain>
    </source>
</reference>
<dbReference type="Proteomes" id="UP001144978">
    <property type="component" value="Unassembled WGS sequence"/>
</dbReference>
<name>A0ACC1PI38_9APHY</name>
<evidence type="ECO:0000313" key="2">
    <source>
        <dbReference type="Proteomes" id="UP001144978"/>
    </source>
</evidence>
<keyword evidence="2" id="KW-1185">Reference proteome</keyword>
<gene>
    <name evidence="1" type="ORF">NUW54_g8046</name>
</gene>
<accession>A0ACC1PI38</accession>
<dbReference type="EMBL" id="JANSHE010002430">
    <property type="protein sequence ID" value="KAJ2991992.1"/>
    <property type="molecule type" value="Genomic_DNA"/>
</dbReference>
<protein>
    <submittedName>
        <fullName evidence="1">Uncharacterized protein</fullName>
    </submittedName>
</protein>
<organism evidence="1 2">
    <name type="scientific">Trametes sanguinea</name>
    <dbReference type="NCBI Taxonomy" id="158606"/>
    <lineage>
        <taxon>Eukaryota</taxon>
        <taxon>Fungi</taxon>
        <taxon>Dikarya</taxon>
        <taxon>Basidiomycota</taxon>
        <taxon>Agaricomycotina</taxon>
        <taxon>Agaricomycetes</taxon>
        <taxon>Polyporales</taxon>
        <taxon>Polyporaceae</taxon>
        <taxon>Trametes</taxon>
    </lineage>
</organism>
<comment type="caution">
    <text evidence="1">The sequence shown here is derived from an EMBL/GenBank/DDBJ whole genome shotgun (WGS) entry which is preliminary data.</text>
</comment>